<dbReference type="OrthoDB" id="526651at2"/>
<evidence type="ECO:0008006" key="5">
    <source>
        <dbReference type="Google" id="ProtNLM"/>
    </source>
</evidence>
<protein>
    <recommendedName>
        <fullName evidence="5">Porin</fullName>
    </recommendedName>
</protein>
<dbReference type="Proteomes" id="UP000185557">
    <property type="component" value="Unassembled WGS sequence"/>
</dbReference>
<sequence length="512" mass="53740">MERSIGAWVALRYVLNLGAATGIVLATALLGLPPAAWGSELPENDAAADSFPTGNLPNDSALVDSASAGTLPTNSGGSGSTVASAFNSELWLPTSDRFLPPPKPAMVKSSPAVVLAQGMPPTQISEAGVLEEVPQAATPLEERSVSSELPIAATIAPEPAPSTTTLSADSPPQPEQTVAQTVEPAERSEISAQAAYLQQGSEGSARLRVGGIYVLSPSVFAGATVDLSTGQAFSNTDQTGLSLSELYLTASPASLPELRFTVGLMDLTSYLDRNSFAKDSLTHFFNPVFQTNPALSTVNVASRPGALVNWTPVDAVSLTATTFSSSRDLGSFALDSFAGEVGVRMGNAIVRGTYVTSTDAGQSDGFGEIGSLERGNGEFGARSGDRETGFGLNAEAFIPGLKLGFFGRYGWYTNQTLGASGQTYSLGVNGLDVFMPGDRLGLGYGRQLSNSDLRQASGGPTPDVWELFYDAQVFDNLRAGVSVQQRNAFSETYLGFRVRYDLMWNPLRRAAE</sequence>
<evidence type="ECO:0000313" key="3">
    <source>
        <dbReference type="EMBL" id="OKH48728.1"/>
    </source>
</evidence>
<dbReference type="InterPro" id="IPR038673">
    <property type="entry name" value="OprB_sf"/>
</dbReference>
<feature type="compositionally biased region" description="Low complexity" evidence="2">
    <location>
        <begin position="156"/>
        <end position="165"/>
    </location>
</feature>
<feature type="region of interest" description="Disordered" evidence="2">
    <location>
        <begin position="46"/>
        <end position="80"/>
    </location>
</feature>
<dbReference type="Gene3D" id="2.40.160.180">
    <property type="entry name" value="Carbohydrate-selective porin OprB"/>
    <property type="match status" value="1"/>
</dbReference>
<feature type="compositionally biased region" description="Polar residues" evidence="2">
    <location>
        <begin position="166"/>
        <end position="176"/>
    </location>
</feature>
<gene>
    <name evidence="3" type="ORF">NIES30_09315</name>
</gene>
<evidence type="ECO:0000256" key="1">
    <source>
        <dbReference type="ARBA" id="ARBA00008769"/>
    </source>
</evidence>
<reference evidence="3 4" key="1">
    <citation type="submission" date="2016-11" db="EMBL/GenBank/DDBJ databases">
        <title>Draft Genome Sequences of Nine Cyanobacterial Strains from Diverse Habitats.</title>
        <authorList>
            <person name="Zhu T."/>
            <person name="Hou S."/>
            <person name="Lu X."/>
            <person name="Hess W.R."/>
        </authorList>
    </citation>
    <scope>NUCLEOTIDE SEQUENCE [LARGE SCALE GENOMIC DNA]</scope>
    <source>
        <strain evidence="3 4">NIES-30</strain>
    </source>
</reference>
<dbReference type="STRING" id="549789.NIES30_09315"/>
<comment type="similarity">
    <text evidence="1">Belongs to the OprB family.</text>
</comment>
<proteinExistence type="inferred from homology"/>
<accession>A0A1U7J6X5</accession>
<dbReference type="RefSeq" id="WP_139297003.1">
    <property type="nucleotide sequence ID" value="NZ_MRCG01000005.1"/>
</dbReference>
<comment type="caution">
    <text evidence="3">The sequence shown here is derived from an EMBL/GenBank/DDBJ whole genome shotgun (WGS) entry which is preliminary data.</text>
</comment>
<dbReference type="AlphaFoldDB" id="A0A1U7J6X5"/>
<organism evidence="3 4">
    <name type="scientific">Phormidium tenue NIES-30</name>
    <dbReference type="NCBI Taxonomy" id="549789"/>
    <lineage>
        <taxon>Bacteria</taxon>
        <taxon>Bacillati</taxon>
        <taxon>Cyanobacteriota</taxon>
        <taxon>Cyanophyceae</taxon>
        <taxon>Oscillatoriophycideae</taxon>
        <taxon>Oscillatoriales</taxon>
        <taxon>Oscillatoriaceae</taxon>
        <taxon>Phormidium</taxon>
    </lineage>
</organism>
<evidence type="ECO:0000256" key="2">
    <source>
        <dbReference type="SAM" id="MobiDB-lite"/>
    </source>
</evidence>
<dbReference type="EMBL" id="MRCG01000005">
    <property type="protein sequence ID" value="OKH48728.1"/>
    <property type="molecule type" value="Genomic_DNA"/>
</dbReference>
<keyword evidence="4" id="KW-1185">Reference proteome</keyword>
<name>A0A1U7J6X5_9CYAN</name>
<evidence type="ECO:0000313" key="4">
    <source>
        <dbReference type="Proteomes" id="UP000185557"/>
    </source>
</evidence>
<feature type="compositionally biased region" description="Polar residues" evidence="2">
    <location>
        <begin position="67"/>
        <end position="80"/>
    </location>
</feature>
<feature type="region of interest" description="Disordered" evidence="2">
    <location>
        <begin position="156"/>
        <end position="176"/>
    </location>
</feature>